<keyword evidence="4" id="KW-0964">Secreted</keyword>
<evidence type="ECO:0000256" key="3">
    <source>
        <dbReference type="ARBA" id="ARBA00010400"/>
    </source>
</evidence>
<dbReference type="InterPro" id="IPR054463">
    <property type="entry name" value="PexRD54_WY"/>
</dbReference>
<evidence type="ECO:0000256" key="2">
    <source>
        <dbReference type="ARBA" id="ARBA00004613"/>
    </source>
</evidence>
<dbReference type="GO" id="GO:0043657">
    <property type="term" value="C:host cell"/>
    <property type="evidence" value="ECO:0007669"/>
    <property type="project" value="UniProtKB-SubCell"/>
</dbReference>
<dbReference type="Proteomes" id="UP000237271">
    <property type="component" value="Unassembled WGS sequence"/>
</dbReference>
<proteinExistence type="inferred from homology"/>
<evidence type="ECO:0000256" key="6">
    <source>
        <dbReference type="ARBA" id="ARBA00023026"/>
    </source>
</evidence>
<evidence type="ECO:0000256" key="5">
    <source>
        <dbReference type="ARBA" id="ARBA00022729"/>
    </source>
</evidence>
<keyword evidence="6" id="KW-0843">Virulence</keyword>
<name>A0A2P4XWH9_9STRA</name>
<gene>
    <name evidence="8" type="ORF">PHPALM_13757</name>
</gene>
<dbReference type="EMBL" id="NCKW01007773">
    <property type="protein sequence ID" value="POM69913.1"/>
    <property type="molecule type" value="Genomic_DNA"/>
</dbReference>
<evidence type="ECO:0000259" key="7">
    <source>
        <dbReference type="Pfam" id="PF22748"/>
    </source>
</evidence>
<evidence type="ECO:0000313" key="8">
    <source>
        <dbReference type="EMBL" id="POM69913.1"/>
    </source>
</evidence>
<dbReference type="GO" id="GO:0005576">
    <property type="term" value="C:extracellular region"/>
    <property type="evidence" value="ECO:0007669"/>
    <property type="project" value="UniProtKB-SubCell"/>
</dbReference>
<protein>
    <recommendedName>
        <fullName evidence="7">RxLR effector PexRD54 WY domain-containing protein</fullName>
    </recommendedName>
</protein>
<reference evidence="8 9" key="1">
    <citation type="journal article" date="2017" name="Genome Biol. Evol.">
        <title>Phytophthora megakarya and P. palmivora, closely related causal agents of cacao black pod rot, underwent increases in genome sizes and gene numbers by different mechanisms.</title>
        <authorList>
            <person name="Ali S.S."/>
            <person name="Shao J."/>
            <person name="Lary D.J."/>
            <person name="Kronmiller B."/>
            <person name="Shen D."/>
            <person name="Strem M.D."/>
            <person name="Amoako-Attah I."/>
            <person name="Akrofi A.Y."/>
            <person name="Begoude B.A."/>
            <person name="Ten Hoopen G.M."/>
            <person name="Coulibaly K."/>
            <person name="Kebe B.I."/>
            <person name="Melnick R.L."/>
            <person name="Guiltinan M.J."/>
            <person name="Tyler B.M."/>
            <person name="Meinhardt L.W."/>
            <person name="Bailey B.A."/>
        </authorList>
    </citation>
    <scope>NUCLEOTIDE SEQUENCE [LARGE SCALE GENOMIC DNA]</scope>
    <source>
        <strain evidence="9">sbr112.9</strain>
    </source>
</reference>
<evidence type="ECO:0000256" key="4">
    <source>
        <dbReference type="ARBA" id="ARBA00022525"/>
    </source>
</evidence>
<comment type="subcellular location">
    <subcellularLocation>
        <location evidence="1">Host cell</location>
    </subcellularLocation>
    <subcellularLocation>
        <location evidence="2">Secreted</location>
    </subcellularLocation>
</comment>
<dbReference type="AlphaFoldDB" id="A0A2P4XWH9"/>
<sequence length="265" mass="30553">MPQFISWLGYVDDFKTKHPETDAAVMPIMLSRYDDNAVSKMLETAKKTSSTKNFAIRLQEEQFNWWLSKKIFPDDVFKALELDKAGETILSNPQLYTWMEYVTIYNKKNPGRKATMIAPLYARNNGIDADMIIWVAMVSTKTTSIAKQLQAESLELWLRMRYSPRRVFTMLGLGKAGDNFLSNPNFRTWTKYLNDFNKQYPDTKTNPIHTLIAYYGDDALSDILAGARKNPDTEKIATNLQRSLLNAWVRELKDPTEVSKLLKVD</sequence>
<dbReference type="OrthoDB" id="127322at2759"/>
<keyword evidence="9" id="KW-1185">Reference proteome</keyword>
<comment type="caution">
    <text evidence="8">The sequence shown here is derived from an EMBL/GenBank/DDBJ whole genome shotgun (WGS) entry which is preliminary data.</text>
</comment>
<accession>A0A2P4XWH9</accession>
<organism evidence="8 9">
    <name type="scientific">Phytophthora palmivora</name>
    <dbReference type="NCBI Taxonomy" id="4796"/>
    <lineage>
        <taxon>Eukaryota</taxon>
        <taxon>Sar</taxon>
        <taxon>Stramenopiles</taxon>
        <taxon>Oomycota</taxon>
        <taxon>Peronosporomycetes</taxon>
        <taxon>Peronosporales</taxon>
        <taxon>Peronosporaceae</taxon>
        <taxon>Phytophthora</taxon>
    </lineage>
</organism>
<evidence type="ECO:0000313" key="9">
    <source>
        <dbReference type="Proteomes" id="UP000237271"/>
    </source>
</evidence>
<comment type="similarity">
    <text evidence="3">Belongs to the RxLR effector family.</text>
</comment>
<evidence type="ECO:0000256" key="1">
    <source>
        <dbReference type="ARBA" id="ARBA00004340"/>
    </source>
</evidence>
<feature type="domain" description="RxLR effector PexRD54 WY" evidence="7">
    <location>
        <begin position="62"/>
        <end position="102"/>
    </location>
</feature>
<dbReference type="Pfam" id="PF22748">
    <property type="entry name" value="PexRD54_WY"/>
    <property type="match status" value="2"/>
</dbReference>
<feature type="domain" description="RxLR effector PexRD54 WY" evidence="7">
    <location>
        <begin position="154"/>
        <end position="192"/>
    </location>
</feature>
<keyword evidence="5" id="KW-0732">Signal</keyword>
<feature type="non-terminal residue" evidence="8">
    <location>
        <position position="265"/>
    </location>
</feature>